<sequence>REPGGRPQCRRGPVRGLVRRGPVRGLVQAVTRSFLSDYEGILPAEVMDALSSLQSLPGIPVLKGLTQTLQLDGERLVTENAGKLSLDNVGSWRVSATGIWKDSGDGRTAEVEFDSLAVQPMEIFGMDSAQLPEFRLPIPDALQQEAKWETTYIDDNLRINRGKANKVFIFRRSGSMPEAIKSSAAQLQSGSSTTPLTWTPEAKADLDRAPFFVKDAAKKKAEDYARSKGLAEIDMDVVKASK</sequence>
<dbReference type="GO" id="GO:0015995">
    <property type="term" value="P:chlorophyll biosynthetic process"/>
    <property type="evidence" value="ECO:0007669"/>
    <property type="project" value="InterPro"/>
</dbReference>
<reference evidence="5 6" key="1">
    <citation type="journal article" date="2015" name="Genome Biol. Evol.">
        <title>Comparative Genomics of a Bacterivorous Green Alga Reveals Evolutionary Causalities and Consequences of Phago-Mixotrophic Mode of Nutrition.</title>
        <authorList>
            <person name="Burns J.A."/>
            <person name="Paasch A."/>
            <person name="Narechania A."/>
            <person name="Kim E."/>
        </authorList>
    </citation>
    <scope>NUCLEOTIDE SEQUENCE [LARGE SCALE GENOMIC DNA]</scope>
    <source>
        <strain evidence="5 6">PLY_AMNH</strain>
    </source>
</reference>
<evidence type="ECO:0000313" key="5">
    <source>
        <dbReference type="EMBL" id="KAK3275443.1"/>
    </source>
</evidence>
<gene>
    <name evidence="5" type="ORF">CYMTET_16429</name>
</gene>
<dbReference type="GO" id="GO:0016491">
    <property type="term" value="F:oxidoreductase activity"/>
    <property type="evidence" value="ECO:0007669"/>
    <property type="project" value="InterPro"/>
</dbReference>
<evidence type="ECO:0000256" key="1">
    <source>
        <dbReference type="ARBA" id="ARBA00004474"/>
    </source>
</evidence>
<dbReference type="InterPro" id="IPR013580">
    <property type="entry name" value="LI-POR_suB-like_C"/>
</dbReference>
<evidence type="ECO:0000259" key="4">
    <source>
        <dbReference type="Pfam" id="PF08369"/>
    </source>
</evidence>
<dbReference type="Gene3D" id="1.10.8.550">
    <property type="entry name" value="Proto-chlorophyllide reductase 57 kD subunit B"/>
    <property type="match status" value="1"/>
</dbReference>
<proteinExistence type="predicted"/>
<evidence type="ECO:0008006" key="7">
    <source>
        <dbReference type="Google" id="ProtNLM"/>
    </source>
</evidence>
<dbReference type="Proteomes" id="UP001190700">
    <property type="component" value="Unassembled WGS sequence"/>
</dbReference>
<evidence type="ECO:0000256" key="2">
    <source>
        <dbReference type="ARBA" id="ARBA00022640"/>
    </source>
</evidence>
<feature type="domain" description="Light-independent protochlorophyllide reductase subunit B-like C-terminal" evidence="4">
    <location>
        <begin position="198"/>
        <end position="241"/>
    </location>
</feature>
<evidence type="ECO:0000259" key="3">
    <source>
        <dbReference type="Pfam" id="PF04755"/>
    </source>
</evidence>
<keyword evidence="6" id="KW-1185">Reference proteome</keyword>
<evidence type="ECO:0000313" key="6">
    <source>
        <dbReference type="Proteomes" id="UP001190700"/>
    </source>
</evidence>
<feature type="domain" description="Plastid lipid-associated protein/fibrillin conserved" evidence="3">
    <location>
        <begin position="135"/>
        <end position="170"/>
    </location>
</feature>
<name>A0AAE0GCC9_9CHLO</name>
<feature type="non-terminal residue" evidence="5">
    <location>
        <position position="1"/>
    </location>
</feature>
<accession>A0AAE0GCC9</accession>
<dbReference type="InterPro" id="IPR042298">
    <property type="entry name" value="P-CP_red_C"/>
</dbReference>
<dbReference type="Pfam" id="PF08369">
    <property type="entry name" value="PCP_red"/>
    <property type="match status" value="1"/>
</dbReference>
<dbReference type="GO" id="GO:0015979">
    <property type="term" value="P:photosynthesis"/>
    <property type="evidence" value="ECO:0007669"/>
    <property type="project" value="InterPro"/>
</dbReference>
<protein>
    <recommendedName>
        <fullName evidence="7">Plastid lipid-associated protein/fibrillin conserved domain-containing protein</fullName>
    </recommendedName>
</protein>
<keyword evidence="2" id="KW-0934">Plastid</keyword>
<comment type="subcellular location">
    <subcellularLocation>
        <location evidence="1">Plastid</location>
    </subcellularLocation>
</comment>
<dbReference type="AlphaFoldDB" id="A0AAE0GCC9"/>
<organism evidence="5 6">
    <name type="scientific">Cymbomonas tetramitiformis</name>
    <dbReference type="NCBI Taxonomy" id="36881"/>
    <lineage>
        <taxon>Eukaryota</taxon>
        <taxon>Viridiplantae</taxon>
        <taxon>Chlorophyta</taxon>
        <taxon>Pyramimonadophyceae</taxon>
        <taxon>Pyramimonadales</taxon>
        <taxon>Pyramimonadaceae</taxon>
        <taxon>Cymbomonas</taxon>
    </lineage>
</organism>
<dbReference type="Pfam" id="PF04755">
    <property type="entry name" value="PAP_fibrillin"/>
    <property type="match status" value="1"/>
</dbReference>
<dbReference type="EMBL" id="LGRX02007225">
    <property type="protein sequence ID" value="KAK3275443.1"/>
    <property type="molecule type" value="Genomic_DNA"/>
</dbReference>
<dbReference type="GO" id="GO:0009536">
    <property type="term" value="C:plastid"/>
    <property type="evidence" value="ECO:0007669"/>
    <property type="project" value="UniProtKB-SubCell"/>
</dbReference>
<dbReference type="InterPro" id="IPR006843">
    <property type="entry name" value="PAP/fibrillin_dom"/>
</dbReference>
<comment type="caution">
    <text evidence="5">The sequence shown here is derived from an EMBL/GenBank/DDBJ whole genome shotgun (WGS) entry which is preliminary data.</text>
</comment>